<gene>
    <name evidence="1" type="ORF">MEUPH1_LOCUS27674</name>
</gene>
<dbReference type="Proteomes" id="UP001160148">
    <property type="component" value="Unassembled WGS sequence"/>
</dbReference>
<accession>A0AAV0Y0T3</accession>
<protein>
    <recommendedName>
        <fullName evidence="3">Reverse transcriptase domain-containing protein</fullName>
    </recommendedName>
</protein>
<dbReference type="EMBL" id="CARXXK010001141">
    <property type="protein sequence ID" value="CAI6374008.1"/>
    <property type="molecule type" value="Genomic_DNA"/>
</dbReference>
<sequence length="221" mass="25258">MFADDIKLFHRISTPQDCILLQDDLNSLVTWAATHGLDLCIPKCSLMAFYRSLSCPISFNYSISGVLLEFAEFLWTSSLKVLFCSFVRSKLEYGAVIWCQATMSDSYQLERIQRKFLKCASFTSSIDCPPHDYNPVLCHLVLTTLADRRVQTNLSVLAKLINGQIDSPVLLNKLNFRIKVFNSRSVFKFHIPFCSVNYLRNCPMSRMMRLANEVPSFLLGD</sequence>
<proteinExistence type="predicted"/>
<evidence type="ECO:0000313" key="1">
    <source>
        <dbReference type="EMBL" id="CAI6374008.1"/>
    </source>
</evidence>
<reference evidence="1 2" key="1">
    <citation type="submission" date="2023-01" db="EMBL/GenBank/DDBJ databases">
        <authorList>
            <person name="Whitehead M."/>
        </authorList>
    </citation>
    <scope>NUCLEOTIDE SEQUENCE [LARGE SCALE GENOMIC DNA]</scope>
</reference>
<organism evidence="1 2">
    <name type="scientific">Macrosiphum euphorbiae</name>
    <name type="common">potato aphid</name>
    <dbReference type="NCBI Taxonomy" id="13131"/>
    <lineage>
        <taxon>Eukaryota</taxon>
        <taxon>Metazoa</taxon>
        <taxon>Ecdysozoa</taxon>
        <taxon>Arthropoda</taxon>
        <taxon>Hexapoda</taxon>
        <taxon>Insecta</taxon>
        <taxon>Pterygota</taxon>
        <taxon>Neoptera</taxon>
        <taxon>Paraneoptera</taxon>
        <taxon>Hemiptera</taxon>
        <taxon>Sternorrhyncha</taxon>
        <taxon>Aphidomorpha</taxon>
        <taxon>Aphidoidea</taxon>
        <taxon>Aphididae</taxon>
        <taxon>Macrosiphini</taxon>
        <taxon>Macrosiphum</taxon>
    </lineage>
</organism>
<evidence type="ECO:0008006" key="3">
    <source>
        <dbReference type="Google" id="ProtNLM"/>
    </source>
</evidence>
<comment type="caution">
    <text evidence="1">The sequence shown here is derived from an EMBL/GenBank/DDBJ whole genome shotgun (WGS) entry which is preliminary data.</text>
</comment>
<evidence type="ECO:0000313" key="2">
    <source>
        <dbReference type="Proteomes" id="UP001160148"/>
    </source>
</evidence>
<name>A0AAV0Y0T3_9HEMI</name>
<keyword evidence="2" id="KW-1185">Reference proteome</keyword>
<dbReference type="AlphaFoldDB" id="A0AAV0Y0T3"/>